<keyword evidence="5 10" id="KW-0378">Hydrolase</keyword>
<accession>A0A9W8GLG4</accession>
<keyword evidence="6 10" id="KW-0326">Glycosidase</keyword>
<evidence type="ECO:0000313" key="13">
    <source>
        <dbReference type="EMBL" id="KAJ2688804.1"/>
    </source>
</evidence>
<feature type="chain" id="PRO_5040916965" description="glucan 1,3-beta-glucosidase" evidence="11">
    <location>
        <begin position="25"/>
        <end position="420"/>
    </location>
</feature>
<dbReference type="GO" id="GO:0071555">
    <property type="term" value="P:cell wall organization"/>
    <property type="evidence" value="ECO:0007669"/>
    <property type="project" value="UniProtKB-KW"/>
</dbReference>
<keyword evidence="7" id="KW-0961">Cell wall biogenesis/degradation</keyword>
<dbReference type="Proteomes" id="UP001151516">
    <property type="component" value="Unassembled WGS sequence"/>
</dbReference>
<evidence type="ECO:0000256" key="1">
    <source>
        <dbReference type="ARBA" id="ARBA00004613"/>
    </source>
</evidence>
<dbReference type="GO" id="GO:0009251">
    <property type="term" value="P:glucan catabolic process"/>
    <property type="evidence" value="ECO:0007669"/>
    <property type="project" value="TreeGrafter"/>
</dbReference>
<reference evidence="13" key="1">
    <citation type="submission" date="2022-07" db="EMBL/GenBank/DDBJ databases">
        <title>Phylogenomic reconstructions and comparative analyses of Kickxellomycotina fungi.</title>
        <authorList>
            <person name="Reynolds N.K."/>
            <person name="Stajich J.E."/>
            <person name="Barry K."/>
            <person name="Grigoriev I.V."/>
            <person name="Crous P."/>
            <person name="Smith M.E."/>
        </authorList>
    </citation>
    <scope>NUCLEOTIDE SEQUENCE</scope>
    <source>
        <strain evidence="13">CBS 109367</strain>
    </source>
</reference>
<dbReference type="AlphaFoldDB" id="A0A9W8GLG4"/>
<proteinExistence type="inferred from homology"/>
<evidence type="ECO:0000256" key="8">
    <source>
        <dbReference type="ARBA" id="ARBA00036824"/>
    </source>
</evidence>
<comment type="subcellular location">
    <subcellularLocation>
        <location evidence="1">Secreted</location>
    </subcellularLocation>
</comment>
<dbReference type="Gene3D" id="3.20.20.80">
    <property type="entry name" value="Glycosidases"/>
    <property type="match status" value="1"/>
</dbReference>
<dbReference type="OrthoDB" id="62120at2759"/>
<organism evidence="13 14">
    <name type="scientific">Coemansia spiralis</name>
    <dbReference type="NCBI Taxonomy" id="417178"/>
    <lineage>
        <taxon>Eukaryota</taxon>
        <taxon>Fungi</taxon>
        <taxon>Fungi incertae sedis</taxon>
        <taxon>Zoopagomycota</taxon>
        <taxon>Kickxellomycotina</taxon>
        <taxon>Kickxellomycetes</taxon>
        <taxon>Kickxellales</taxon>
        <taxon>Kickxellaceae</taxon>
        <taxon>Coemansia</taxon>
    </lineage>
</organism>
<dbReference type="GO" id="GO:0004338">
    <property type="term" value="F:glucan exo-1,3-beta-glucosidase activity"/>
    <property type="evidence" value="ECO:0007669"/>
    <property type="project" value="UniProtKB-EC"/>
</dbReference>
<protein>
    <recommendedName>
        <fullName evidence="9">glucan 1,3-beta-glucosidase</fullName>
        <ecNumber evidence="9">3.2.1.58</ecNumber>
    </recommendedName>
</protein>
<evidence type="ECO:0000256" key="7">
    <source>
        <dbReference type="ARBA" id="ARBA00023316"/>
    </source>
</evidence>
<sequence>MHYRPLLATLLVAAAGLPKGIVYAATANELGRHSTDVVRGVNLGGLFVLEPWITPSLFSEWEHLPQSPVVDEWSYCAVLGKPECMRRLNNHWATWVQESDISTLASLNINTLRIPIGYWALAPALSEPYIQGQIPYLRRILDWAAAYNLRVILDLHGVPGSQNGFDNSGRRGEISWPKRPSDIQQSLDSLAVLARLANEHRSVAAIQAVNEPANWGVSKGGITQYYLQAYQVVKSIAPRITLVFHDAFLPVSEWSELVPSNMTGSYLDTHIYHVFTEESLGLSNELHLAKACADGEKLGQFNTHSPVICGEFSLATTDCAKWLNGFQRGSRWDGTYLTTRSISPGGTCAGLEDMSNWGSDKRVFMRNFAMAQLQAYEKANGWIFWNFKTETADSWNYIKLAQAGIIPNPLIGSAFGICPT</sequence>
<evidence type="ECO:0000313" key="14">
    <source>
        <dbReference type="Proteomes" id="UP001151516"/>
    </source>
</evidence>
<keyword evidence="3" id="KW-0964">Secreted</keyword>
<keyword evidence="4 11" id="KW-0732">Signal</keyword>
<evidence type="ECO:0000256" key="6">
    <source>
        <dbReference type="ARBA" id="ARBA00023295"/>
    </source>
</evidence>
<gene>
    <name evidence="13" type="ORF">IWW39_001945</name>
</gene>
<dbReference type="PANTHER" id="PTHR31297">
    <property type="entry name" value="GLUCAN ENDO-1,6-BETA-GLUCOSIDASE B"/>
    <property type="match status" value="1"/>
</dbReference>
<evidence type="ECO:0000256" key="3">
    <source>
        <dbReference type="ARBA" id="ARBA00022525"/>
    </source>
</evidence>
<keyword evidence="14" id="KW-1185">Reference proteome</keyword>
<dbReference type="InterPro" id="IPR017853">
    <property type="entry name" value="GH"/>
</dbReference>
<feature type="signal peptide" evidence="11">
    <location>
        <begin position="1"/>
        <end position="24"/>
    </location>
</feature>
<comment type="catalytic activity">
    <reaction evidence="8">
        <text>Successive hydrolysis of beta-D-glucose units from the non-reducing ends of (1-&gt;3)-beta-D-glucans, releasing alpha-glucose.</text>
        <dbReference type="EC" id="3.2.1.58"/>
    </reaction>
</comment>
<evidence type="ECO:0000256" key="11">
    <source>
        <dbReference type="SAM" id="SignalP"/>
    </source>
</evidence>
<evidence type="ECO:0000256" key="10">
    <source>
        <dbReference type="RuleBase" id="RU361153"/>
    </source>
</evidence>
<dbReference type="GO" id="GO:0005576">
    <property type="term" value="C:extracellular region"/>
    <property type="evidence" value="ECO:0007669"/>
    <property type="project" value="UniProtKB-SubCell"/>
</dbReference>
<dbReference type="PANTHER" id="PTHR31297:SF1">
    <property type="entry name" value="GLUCAN 1,3-BETA-GLUCOSIDASE I_II-RELATED"/>
    <property type="match status" value="1"/>
</dbReference>
<dbReference type="EC" id="3.2.1.58" evidence="9"/>
<dbReference type="EMBL" id="JANBTX010000038">
    <property type="protein sequence ID" value="KAJ2688804.1"/>
    <property type="molecule type" value="Genomic_DNA"/>
</dbReference>
<evidence type="ECO:0000256" key="2">
    <source>
        <dbReference type="ARBA" id="ARBA00005641"/>
    </source>
</evidence>
<dbReference type="InterPro" id="IPR001547">
    <property type="entry name" value="Glyco_hydro_5"/>
</dbReference>
<dbReference type="GO" id="GO:0009986">
    <property type="term" value="C:cell surface"/>
    <property type="evidence" value="ECO:0007669"/>
    <property type="project" value="TreeGrafter"/>
</dbReference>
<evidence type="ECO:0000259" key="12">
    <source>
        <dbReference type="Pfam" id="PF00150"/>
    </source>
</evidence>
<dbReference type="SUPFAM" id="SSF51445">
    <property type="entry name" value="(Trans)glycosidases"/>
    <property type="match status" value="1"/>
</dbReference>
<comment type="similarity">
    <text evidence="2 10">Belongs to the glycosyl hydrolase 5 (cellulase A) family.</text>
</comment>
<evidence type="ECO:0000256" key="9">
    <source>
        <dbReference type="ARBA" id="ARBA00038929"/>
    </source>
</evidence>
<name>A0A9W8GLG4_9FUNG</name>
<dbReference type="Pfam" id="PF00150">
    <property type="entry name" value="Cellulase"/>
    <property type="match status" value="1"/>
</dbReference>
<comment type="caution">
    <text evidence="13">The sequence shown here is derived from an EMBL/GenBank/DDBJ whole genome shotgun (WGS) entry which is preliminary data.</text>
</comment>
<feature type="domain" description="Glycoside hydrolase family 5" evidence="12">
    <location>
        <begin position="81"/>
        <end position="244"/>
    </location>
</feature>
<evidence type="ECO:0000256" key="5">
    <source>
        <dbReference type="ARBA" id="ARBA00022801"/>
    </source>
</evidence>
<evidence type="ECO:0000256" key="4">
    <source>
        <dbReference type="ARBA" id="ARBA00022729"/>
    </source>
</evidence>
<dbReference type="InterPro" id="IPR050386">
    <property type="entry name" value="Glycosyl_hydrolase_5"/>
</dbReference>